<dbReference type="SUPFAM" id="SSF56112">
    <property type="entry name" value="Protein kinase-like (PK-like)"/>
    <property type="match status" value="1"/>
</dbReference>
<evidence type="ECO:0000256" key="8">
    <source>
        <dbReference type="ARBA" id="ARBA00048679"/>
    </source>
</evidence>
<reference evidence="11 12" key="1">
    <citation type="journal article" date="2020" name="Harmful Algae">
        <title>Molecular and morphological characterization of a novel dihydroanatoxin-a producing Microcoleus species (cyanobacteria) from the Russian River, California, USA.</title>
        <authorList>
            <person name="Conklin K.Y."/>
            <person name="Stancheva R."/>
            <person name="Otten T.G."/>
            <person name="Fadness R."/>
            <person name="Boyer G.L."/>
            <person name="Read B."/>
            <person name="Zhang X."/>
            <person name="Sheath R.G."/>
        </authorList>
    </citation>
    <scope>NUCLEOTIDE SEQUENCE [LARGE SCALE GENOMIC DNA]</scope>
    <source>
        <strain evidence="11 12">PTRS2</strain>
    </source>
</reference>
<name>A0ABU8YS56_9CYAN</name>
<gene>
    <name evidence="11" type="ORF">WMG39_19625</name>
</gene>
<evidence type="ECO:0000256" key="9">
    <source>
        <dbReference type="PROSITE-ProRule" id="PRU10141"/>
    </source>
</evidence>
<dbReference type="InterPro" id="IPR008271">
    <property type="entry name" value="Ser/Thr_kinase_AS"/>
</dbReference>
<evidence type="ECO:0000256" key="1">
    <source>
        <dbReference type="ARBA" id="ARBA00012513"/>
    </source>
</evidence>
<protein>
    <recommendedName>
        <fullName evidence="1">non-specific serine/threonine protein kinase</fullName>
        <ecNumber evidence="1">2.7.11.1</ecNumber>
    </recommendedName>
</protein>
<dbReference type="GO" id="GO:0004674">
    <property type="term" value="F:protein serine/threonine kinase activity"/>
    <property type="evidence" value="ECO:0007669"/>
    <property type="project" value="UniProtKB-EC"/>
</dbReference>
<evidence type="ECO:0000256" key="7">
    <source>
        <dbReference type="ARBA" id="ARBA00047899"/>
    </source>
</evidence>
<dbReference type="Gene3D" id="1.10.510.10">
    <property type="entry name" value="Transferase(Phosphotransferase) domain 1"/>
    <property type="match status" value="1"/>
</dbReference>
<evidence type="ECO:0000256" key="2">
    <source>
        <dbReference type="ARBA" id="ARBA00022527"/>
    </source>
</evidence>
<keyword evidence="2" id="KW-0723">Serine/threonine-protein kinase</keyword>
<dbReference type="EMBL" id="JBBLXS010000296">
    <property type="protein sequence ID" value="MEK0187043.1"/>
    <property type="molecule type" value="Genomic_DNA"/>
</dbReference>
<dbReference type="InterPro" id="IPR011009">
    <property type="entry name" value="Kinase-like_dom_sf"/>
</dbReference>
<dbReference type="PANTHER" id="PTHR24363">
    <property type="entry name" value="SERINE/THREONINE PROTEIN KINASE"/>
    <property type="match status" value="1"/>
</dbReference>
<dbReference type="InterPro" id="IPR017441">
    <property type="entry name" value="Protein_kinase_ATP_BS"/>
</dbReference>
<keyword evidence="3 11" id="KW-0808">Transferase</keyword>
<accession>A0ABU8YS56</accession>
<dbReference type="CDD" id="cd14014">
    <property type="entry name" value="STKc_PknB_like"/>
    <property type="match status" value="1"/>
</dbReference>
<feature type="non-terminal residue" evidence="11">
    <location>
        <position position="171"/>
    </location>
</feature>
<dbReference type="SMART" id="SM00220">
    <property type="entry name" value="S_TKc"/>
    <property type="match status" value="1"/>
</dbReference>
<organism evidence="11 12">
    <name type="scientific">Microcoleus anatoxicus PTRS2</name>
    <dbReference type="NCBI Taxonomy" id="2705321"/>
    <lineage>
        <taxon>Bacteria</taxon>
        <taxon>Bacillati</taxon>
        <taxon>Cyanobacteriota</taxon>
        <taxon>Cyanophyceae</taxon>
        <taxon>Oscillatoriophycideae</taxon>
        <taxon>Oscillatoriales</taxon>
        <taxon>Microcoleaceae</taxon>
        <taxon>Microcoleus</taxon>
        <taxon>Microcoleus anatoxicus</taxon>
    </lineage>
</organism>
<evidence type="ECO:0000313" key="12">
    <source>
        <dbReference type="Proteomes" id="UP001384579"/>
    </source>
</evidence>
<comment type="catalytic activity">
    <reaction evidence="8">
        <text>L-seryl-[protein] + ATP = O-phospho-L-seryl-[protein] + ADP + H(+)</text>
        <dbReference type="Rhea" id="RHEA:17989"/>
        <dbReference type="Rhea" id="RHEA-COMP:9863"/>
        <dbReference type="Rhea" id="RHEA-COMP:11604"/>
        <dbReference type="ChEBI" id="CHEBI:15378"/>
        <dbReference type="ChEBI" id="CHEBI:29999"/>
        <dbReference type="ChEBI" id="CHEBI:30616"/>
        <dbReference type="ChEBI" id="CHEBI:83421"/>
        <dbReference type="ChEBI" id="CHEBI:456216"/>
        <dbReference type="EC" id="2.7.11.1"/>
    </reaction>
</comment>
<keyword evidence="5 11" id="KW-0418">Kinase</keyword>
<sequence>MKPTLLNNRYRIIAKLGTGGFGETFLAQDTQMPSARCCVLKQLKPTAKNPQILHLVQQRFKREAAILELLNERKYRIPQLYAYFEESGQFYLVQEWIDGENLARKIQQQGVCSEGTVKSILISVLEILDYIHAHGIIHRDIKPDNILLRKRDGQPVLIDFGAVKETMATAE</sequence>
<dbReference type="PROSITE" id="PS00108">
    <property type="entry name" value="PROTEIN_KINASE_ST"/>
    <property type="match status" value="1"/>
</dbReference>
<evidence type="ECO:0000313" key="11">
    <source>
        <dbReference type="EMBL" id="MEK0187043.1"/>
    </source>
</evidence>
<evidence type="ECO:0000256" key="3">
    <source>
        <dbReference type="ARBA" id="ARBA00022679"/>
    </source>
</evidence>
<keyword evidence="12" id="KW-1185">Reference proteome</keyword>
<dbReference type="PROSITE" id="PS00107">
    <property type="entry name" value="PROTEIN_KINASE_ATP"/>
    <property type="match status" value="1"/>
</dbReference>
<dbReference type="InterPro" id="IPR000719">
    <property type="entry name" value="Prot_kinase_dom"/>
</dbReference>
<dbReference type="EC" id="2.7.11.1" evidence="1"/>
<evidence type="ECO:0000256" key="6">
    <source>
        <dbReference type="ARBA" id="ARBA00022840"/>
    </source>
</evidence>
<dbReference type="Pfam" id="PF00069">
    <property type="entry name" value="Pkinase"/>
    <property type="match status" value="1"/>
</dbReference>
<keyword evidence="4 9" id="KW-0547">Nucleotide-binding</keyword>
<dbReference type="RefSeq" id="WP_340541719.1">
    <property type="nucleotide sequence ID" value="NZ_JBBLXS010000296.1"/>
</dbReference>
<comment type="catalytic activity">
    <reaction evidence="7">
        <text>L-threonyl-[protein] + ATP = O-phospho-L-threonyl-[protein] + ADP + H(+)</text>
        <dbReference type="Rhea" id="RHEA:46608"/>
        <dbReference type="Rhea" id="RHEA-COMP:11060"/>
        <dbReference type="Rhea" id="RHEA-COMP:11605"/>
        <dbReference type="ChEBI" id="CHEBI:15378"/>
        <dbReference type="ChEBI" id="CHEBI:30013"/>
        <dbReference type="ChEBI" id="CHEBI:30616"/>
        <dbReference type="ChEBI" id="CHEBI:61977"/>
        <dbReference type="ChEBI" id="CHEBI:456216"/>
        <dbReference type="EC" id="2.7.11.1"/>
    </reaction>
</comment>
<proteinExistence type="predicted"/>
<dbReference type="PANTHER" id="PTHR24363:SF0">
    <property type="entry name" value="SERINE_THREONINE KINASE LIKE DOMAIN CONTAINING 1"/>
    <property type="match status" value="1"/>
</dbReference>
<evidence type="ECO:0000256" key="4">
    <source>
        <dbReference type="ARBA" id="ARBA00022741"/>
    </source>
</evidence>
<evidence type="ECO:0000259" key="10">
    <source>
        <dbReference type="PROSITE" id="PS50011"/>
    </source>
</evidence>
<feature type="domain" description="Protein kinase" evidence="10">
    <location>
        <begin position="10"/>
        <end position="171"/>
    </location>
</feature>
<comment type="caution">
    <text evidence="11">The sequence shown here is derived from an EMBL/GenBank/DDBJ whole genome shotgun (WGS) entry which is preliminary data.</text>
</comment>
<dbReference type="PROSITE" id="PS50011">
    <property type="entry name" value="PROTEIN_KINASE_DOM"/>
    <property type="match status" value="1"/>
</dbReference>
<keyword evidence="6 9" id="KW-0067">ATP-binding</keyword>
<evidence type="ECO:0000256" key="5">
    <source>
        <dbReference type="ARBA" id="ARBA00022777"/>
    </source>
</evidence>
<dbReference type="Proteomes" id="UP001384579">
    <property type="component" value="Unassembled WGS sequence"/>
</dbReference>
<feature type="binding site" evidence="9">
    <location>
        <position position="41"/>
    </location>
    <ligand>
        <name>ATP</name>
        <dbReference type="ChEBI" id="CHEBI:30616"/>
    </ligand>
</feature>